<reference evidence="1 2" key="1">
    <citation type="submission" date="2013-09" db="EMBL/GenBank/DDBJ databases">
        <authorList>
            <person name="Zeng Z."/>
            <person name="Chen C."/>
        </authorList>
    </citation>
    <scope>NUCLEOTIDE SEQUENCE [LARGE SCALE GENOMIC DNA]</scope>
    <source>
        <strain evidence="1 2">WB 3.3-2</strain>
    </source>
</reference>
<dbReference type="InterPro" id="IPR002816">
    <property type="entry name" value="TraB/PrgY/GumN_fam"/>
</dbReference>
<protein>
    <recommendedName>
        <fullName evidence="3">TraB/GumN family protein</fullName>
    </recommendedName>
</protein>
<dbReference type="PANTHER" id="PTHR40590">
    <property type="entry name" value="CYTOPLASMIC PROTEIN-RELATED"/>
    <property type="match status" value="1"/>
</dbReference>
<dbReference type="eggNOG" id="COG3735">
    <property type="taxonomic scope" value="Bacteria"/>
</dbReference>
<dbReference type="Proteomes" id="UP000030152">
    <property type="component" value="Unassembled WGS sequence"/>
</dbReference>
<comment type="caution">
    <text evidence="1">The sequence shown here is derived from an EMBL/GenBank/DDBJ whole genome shotgun (WGS) entry which is preliminary data.</text>
</comment>
<evidence type="ECO:0000313" key="1">
    <source>
        <dbReference type="EMBL" id="KGO86029.1"/>
    </source>
</evidence>
<dbReference type="RefSeq" id="WP_020214771.1">
    <property type="nucleotide sequence ID" value="NZ_JRLX01000014.1"/>
</dbReference>
<dbReference type="CDD" id="cd14789">
    <property type="entry name" value="Tiki"/>
    <property type="match status" value="1"/>
</dbReference>
<accession>A0A0A2M180</accession>
<keyword evidence="2" id="KW-1185">Reference proteome</keyword>
<dbReference type="STRING" id="1121895.GCA_000378485_03597"/>
<dbReference type="InterPro" id="IPR047111">
    <property type="entry name" value="YbaP-like"/>
</dbReference>
<proteinExistence type="predicted"/>
<dbReference type="Pfam" id="PF01963">
    <property type="entry name" value="TraB_PrgY_gumN"/>
    <property type="match status" value="1"/>
</dbReference>
<dbReference type="EMBL" id="JRLX01000014">
    <property type="protein sequence ID" value="KGO86029.1"/>
    <property type="molecule type" value="Genomic_DNA"/>
</dbReference>
<gene>
    <name evidence="1" type="ORF">Q765_13285</name>
</gene>
<organism evidence="1 2">
    <name type="scientific">Flavobacterium rivuli WB 3.3-2 = DSM 21788</name>
    <dbReference type="NCBI Taxonomy" id="1121895"/>
    <lineage>
        <taxon>Bacteria</taxon>
        <taxon>Pseudomonadati</taxon>
        <taxon>Bacteroidota</taxon>
        <taxon>Flavobacteriia</taxon>
        <taxon>Flavobacteriales</taxon>
        <taxon>Flavobacteriaceae</taxon>
        <taxon>Flavobacterium</taxon>
    </lineage>
</organism>
<sequence>MRILKISALLFFVTFTSLFSQEKKYQGLLWEVSGNGLKKSSYLYGSMHVSDKVSYHLSDAFFTRLLAADIVANESEPSTWIDLMGVMGSRNSYRNSNKLYARFYMEPAAKENLYPLFRTGNFTINNLLFRTDETQKEYQEETYLDMFIYRTGRKYQKKTVGLEDTKTSLLNVMNIDYRAMKPREENIAALQKIIKNTSYQEALMNYYRDKDLDMLDSLTSLASSGTYLKTLLYDRNVVMVHSIDSLVKTGSLFAAVGAAHLPGKNGIIEMLRAKGYNVQPVKDSYTNAGKAKKEMIEAFFIKPGFTKYTTADGVISLPLFSNAVIENQQNIQSPDLANGGYINVKRLLLKDFLNKNNRAFDHRTLDSLFYENIPGKITDKKQYAQDGYYVYDIKNITKTGNLQRYRYYVSPLEVIAVSMAGEKNYVSRFENEVFNNISVKPVTTAYNTFLPAKGGFNVQMPAYRVVYGEDKKAKTVQDAAVYAYDPAGKSAYFVLENTLTENENLEDTNFEMKRIQYEFYKQLDIDSTQTKLLSNPAAFTSESKIGSKKIQLKSVIKGVKYYLLGTVGATDSDANKFFASFTFAPANENTEYRTFTDTVAHYSIAIPKAANEKLDFERNNEFSERFYDDEEKVNNFKDTYGTRQFTLPSGQQADVFHHNYHRYHSIVSVDSLWNDFKKYITEEDDSDAGHSYSDDAVTTVVDADDYEDNSGSGSLLWDKLLNKKSRKIKIVNEKKGNDNGIESYEGMAVADNSIQAIKFKAMYKDGISYMVSTLVDKDYKGESPAIEKLFTSFKIQDNPKAVRLPDNRLQLFIEDARSEHDSIRYSALQSIHQLKITKNDRIALQDFISSFDFTAEETNALTDLYTKLGGLKDPAVIPFFEQQYKREGSNTIIQFAVLEALTTFKSDAAYKKIKELLEYDLPVSDSNYEVAGLFRDFGLDTEHSALLFPDILQYYSVPEYHEPIVDFTARLLEKDAIKPNKLKSYKKMLLTNTRLEIKRTKSRKANAETGQEDYTRSRMYGNEYLINYMELLYPFKSDREVAKVFETIKALDQADTNLELATLDIKRGSANDEEIKKLLADPKTLFNIQKLLTEINETGILKDVTDEQLATSALITVTNIDAKKEMVTFLEKRTAQLHGNTVSFYFYKIVRKSEGNYDSFNRERLAAMAFINKGDRIMPAAYKSVGNRWLLGNENIEKYKNEMIDATVNAGNYRATFGKGSDDYEEGLPDID</sequence>
<evidence type="ECO:0008006" key="3">
    <source>
        <dbReference type="Google" id="ProtNLM"/>
    </source>
</evidence>
<dbReference type="PANTHER" id="PTHR40590:SF1">
    <property type="entry name" value="CYTOPLASMIC PROTEIN"/>
    <property type="match status" value="1"/>
</dbReference>
<evidence type="ECO:0000313" key="2">
    <source>
        <dbReference type="Proteomes" id="UP000030152"/>
    </source>
</evidence>
<name>A0A0A2M180_9FLAO</name>
<dbReference type="OrthoDB" id="9798714at2"/>
<dbReference type="AlphaFoldDB" id="A0A0A2M180"/>